<sequence>MPKIRQFEQLLEVDKSRLYAYIHAFVGDPSAADDIFQETCLTLWQEFDKFELGTNFSKWANVIAYYRIENFRRSNKRYQLGLSEDFLNEFSHNISVFESNRDNWEQKWRHLEHCRSLLSAPLKEVYQSFYLESLTAKQIATNTGRSVHAIRKVIHKIRTQLLACVNKKQQEASS</sequence>
<dbReference type="Pfam" id="PF04542">
    <property type="entry name" value="Sigma70_r2"/>
    <property type="match status" value="1"/>
</dbReference>
<gene>
    <name evidence="6" type="ORF">XM47_18390</name>
</gene>
<comment type="caution">
    <text evidence="6">The sequence shown here is derived from an EMBL/GenBank/DDBJ whole genome shotgun (WGS) entry which is preliminary data.</text>
</comment>
<dbReference type="GO" id="GO:0006352">
    <property type="term" value="P:DNA-templated transcription initiation"/>
    <property type="evidence" value="ECO:0007669"/>
    <property type="project" value="InterPro"/>
</dbReference>
<dbReference type="Proteomes" id="UP000037600">
    <property type="component" value="Unassembled WGS sequence"/>
</dbReference>
<evidence type="ECO:0000256" key="3">
    <source>
        <dbReference type="ARBA" id="ARBA00023082"/>
    </source>
</evidence>
<dbReference type="InterPro" id="IPR014331">
    <property type="entry name" value="RNA_pol_sigma70_ECF_RHOBA"/>
</dbReference>
<evidence type="ECO:0000313" key="7">
    <source>
        <dbReference type="Proteomes" id="UP000037600"/>
    </source>
</evidence>
<keyword evidence="7" id="KW-1185">Reference proteome</keyword>
<feature type="domain" description="RNA polymerase sigma-70 region 2" evidence="5">
    <location>
        <begin position="15"/>
        <end position="77"/>
    </location>
</feature>
<dbReference type="InterPro" id="IPR039425">
    <property type="entry name" value="RNA_pol_sigma-70-like"/>
</dbReference>
<dbReference type="InterPro" id="IPR014284">
    <property type="entry name" value="RNA_pol_sigma-70_dom"/>
</dbReference>
<dbReference type="Gene3D" id="1.10.1740.10">
    <property type="match status" value="1"/>
</dbReference>
<dbReference type="AlphaFoldDB" id="A0A0J8GR62"/>
<evidence type="ECO:0000256" key="1">
    <source>
        <dbReference type="ARBA" id="ARBA00010641"/>
    </source>
</evidence>
<keyword evidence="3" id="KW-0731">Sigma factor</keyword>
<dbReference type="InterPro" id="IPR013324">
    <property type="entry name" value="RNA_pol_sigma_r3/r4-like"/>
</dbReference>
<evidence type="ECO:0000259" key="5">
    <source>
        <dbReference type="Pfam" id="PF04542"/>
    </source>
</evidence>
<dbReference type="NCBIfam" id="TIGR02937">
    <property type="entry name" value="sigma70-ECF"/>
    <property type="match status" value="1"/>
</dbReference>
<dbReference type="InterPro" id="IPR013325">
    <property type="entry name" value="RNA_pol_sigma_r2"/>
</dbReference>
<dbReference type="PANTHER" id="PTHR43133">
    <property type="entry name" value="RNA POLYMERASE ECF-TYPE SIGMA FACTO"/>
    <property type="match status" value="1"/>
</dbReference>
<dbReference type="NCBIfam" id="TIGR02989">
    <property type="entry name" value="Sig-70_gvs1"/>
    <property type="match status" value="1"/>
</dbReference>
<accession>A0A0J8GR62</accession>
<evidence type="ECO:0000313" key="6">
    <source>
        <dbReference type="EMBL" id="KMT63694.1"/>
    </source>
</evidence>
<comment type="similarity">
    <text evidence="1">Belongs to the sigma-70 factor family. ECF subfamily.</text>
</comment>
<dbReference type="STRING" id="1513271.XM47_18390"/>
<keyword evidence="4" id="KW-0804">Transcription</keyword>
<dbReference type="PANTHER" id="PTHR43133:SF51">
    <property type="entry name" value="RNA POLYMERASE SIGMA FACTOR"/>
    <property type="match status" value="1"/>
</dbReference>
<dbReference type="EMBL" id="LAZL01000047">
    <property type="protein sequence ID" value="KMT63694.1"/>
    <property type="molecule type" value="Genomic_DNA"/>
</dbReference>
<name>A0A0J8GR62_9ALTE</name>
<dbReference type="PATRIC" id="fig|1513271.3.peg.3774"/>
<dbReference type="GO" id="GO:0016987">
    <property type="term" value="F:sigma factor activity"/>
    <property type="evidence" value="ECO:0007669"/>
    <property type="project" value="UniProtKB-KW"/>
</dbReference>
<evidence type="ECO:0000256" key="4">
    <source>
        <dbReference type="ARBA" id="ARBA00023163"/>
    </source>
</evidence>
<dbReference type="Gene3D" id="1.10.10.10">
    <property type="entry name" value="Winged helix-like DNA-binding domain superfamily/Winged helix DNA-binding domain"/>
    <property type="match status" value="1"/>
</dbReference>
<reference evidence="6 7" key="1">
    <citation type="submission" date="2015-04" db="EMBL/GenBank/DDBJ databases">
        <title>Draft Genome Sequence of the Novel Agar-Digesting Marine Bacterium Q1.</title>
        <authorList>
            <person name="Li Y."/>
            <person name="Li D."/>
            <person name="Chen G."/>
            <person name="Du Z."/>
        </authorList>
    </citation>
    <scope>NUCLEOTIDE SEQUENCE [LARGE SCALE GENOMIC DNA]</scope>
    <source>
        <strain evidence="6 7">Q1</strain>
    </source>
</reference>
<keyword evidence="2" id="KW-0805">Transcription regulation</keyword>
<proteinExistence type="inferred from homology"/>
<evidence type="ECO:0000256" key="2">
    <source>
        <dbReference type="ARBA" id="ARBA00023015"/>
    </source>
</evidence>
<dbReference type="InterPro" id="IPR036388">
    <property type="entry name" value="WH-like_DNA-bd_sf"/>
</dbReference>
<dbReference type="SUPFAM" id="SSF88659">
    <property type="entry name" value="Sigma3 and sigma4 domains of RNA polymerase sigma factors"/>
    <property type="match status" value="1"/>
</dbReference>
<protein>
    <submittedName>
        <fullName evidence="6">Extracytoplasmic function alternative sigma factor</fullName>
    </submittedName>
</protein>
<dbReference type="InterPro" id="IPR007627">
    <property type="entry name" value="RNA_pol_sigma70_r2"/>
</dbReference>
<dbReference type="SUPFAM" id="SSF88946">
    <property type="entry name" value="Sigma2 domain of RNA polymerase sigma factors"/>
    <property type="match status" value="1"/>
</dbReference>
<organism evidence="6 7">
    <name type="scientific">Catenovulum maritimum</name>
    <dbReference type="NCBI Taxonomy" id="1513271"/>
    <lineage>
        <taxon>Bacteria</taxon>
        <taxon>Pseudomonadati</taxon>
        <taxon>Pseudomonadota</taxon>
        <taxon>Gammaproteobacteria</taxon>
        <taxon>Alteromonadales</taxon>
        <taxon>Alteromonadaceae</taxon>
        <taxon>Catenovulum</taxon>
    </lineage>
</organism>